<comment type="subcellular location">
    <subcellularLocation>
        <location evidence="1">Cytoplasm</location>
        <location evidence="1">Cytosol</location>
    </subcellularLocation>
</comment>
<feature type="compositionally biased region" description="Low complexity" evidence="10">
    <location>
        <begin position="1"/>
        <end position="14"/>
    </location>
</feature>
<dbReference type="PANTHER" id="PTHR10233">
    <property type="entry name" value="TRANSLATION INITIATION FACTOR EIF-2B"/>
    <property type="match status" value="1"/>
</dbReference>
<evidence type="ECO:0000256" key="7">
    <source>
        <dbReference type="ARBA" id="ARBA00044356"/>
    </source>
</evidence>
<reference evidence="11 12" key="1">
    <citation type="journal article" date="2018" name="Sci. Rep.">
        <title>Comparative genomics provides insights into the lifestyle and reveals functional heterogeneity of dark septate endophytic fungi.</title>
        <authorList>
            <person name="Knapp D.G."/>
            <person name="Nemeth J.B."/>
            <person name="Barry K."/>
            <person name="Hainaut M."/>
            <person name="Henrissat B."/>
            <person name="Johnson J."/>
            <person name="Kuo A."/>
            <person name="Lim J.H.P."/>
            <person name="Lipzen A."/>
            <person name="Nolan M."/>
            <person name="Ohm R.A."/>
            <person name="Tamas L."/>
            <person name="Grigoriev I.V."/>
            <person name="Spatafora J.W."/>
            <person name="Nagy L.G."/>
            <person name="Kovacs G.M."/>
        </authorList>
    </citation>
    <scope>NUCLEOTIDE SEQUENCE [LARGE SCALE GENOMIC DNA]</scope>
    <source>
        <strain evidence="11 12">DSE2036</strain>
    </source>
</reference>
<keyword evidence="4" id="KW-0396">Initiation factor</keyword>
<keyword evidence="3" id="KW-0963">Cytoplasm</keyword>
<protein>
    <recommendedName>
        <fullName evidence="6">Translation initiation factor eIF2B subunit delta</fullName>
    </recommendedName>
    <alternativeName>
        <fullName evidence="7">eIF2B GDP-GTP exchange factor subunit delta</fullName>
    </alternativeName>
</protein>
<dbReference type="InterPro" id="IPR042529">
    <property type="entry name" value="IF_2B-like_C"/>
</dbReference>
<evidence type="ECO:0000256" key="3">
    <source>
        <dbReference type="ARBA" id="ARBA00022490"/>
    </source>
</evidence>
<dbReference type="STRING" id="97972.A0A2V1DNL5"/>
<name>A0A2V1DNL5_9PLEO</name>
<dbReference type="OrthoDB" id="10254737at2759"/>
<gene>
    <name evidence="11" type="ORF">DM02DRAFT_615061</name>
</gene>
<evidence type="ECO:0000256" key="8">
    <source>
        <dbReference type="ARBA" id="ARBA00046432"/>
    </source>
</evidence>
<feature type="region of interest" description="Disordered" evidence="10">
    <location>
        <begin position="1"/>
        <end position="132"/>
    </location>
</feature>
<organism evidence="11 12">
    <name type="scientific">Periconia macrospinosa</name>
    <dbReference type="NCBI Taxonomy" id="97972"/>
    <lineage>
        <taxon>Eukaryota</taxon>
        <taxon>Fungi</taxon>
        <taxon>Dikarya</taxon>
        <taxon>Ascomycota</taxon>
        <taxon>Pezizomycotina</taxon>
        <taxon>Dothideomycetes</taxon>
        <taxon>Pleosporomycetidae</taxon>
        <taxon>Pleosporales</taxon>
        <taxon>Massarineae</taxon>
        <taxon>Periconiaceae</taxon>
        <taxon>Periconia</taxon>
    </lineage>
</organism>
<dbReference type="Gene3D" id="3.40.50.10470">
    <property type="entry name" value="Translation initiation factor eif-2b, domain 2"/>
    <property type="match status" value="1"/>
</dbReference>
<keyword evidence="5" id="KW-0648">Protein biosynthesis</keyword>
<dbReference type="GO" id="GO:0003743">
    <property type="term" value="F:translation initiation factor activity"/>
    <property type="evidence" value="ECO:0007669"/>
    <property type="project" value="UniProtKB-KW"/>
</dbReference>
<evidence type="ECO:0000313" key="12">
    <source>
        <dbReference type="Proteomes" id="UP000244855"/>
    </source>
</evidence>
<dbReference type="Proteomes" id="UP000244855">
    <property type="component" value="Unassembled WGS sequence"/>
</dbReference>
<comment type="similarity">
    <text evidence="2 9">Belongs to the eIF-2B alpha/beta/delta subunits family.</text>
</comment>
<dbReference type="Pfam" id="PF01008">
    <property type="entry name" value="IF-2B"/>
    <property type="match status" value="1"/>
</dbReference>
<dbReference type="InterPro" id="IPR037171">
    <property type="entry name" value="NagB/RpiA_transferase-like"/>
</dbReference>
<accession>A0A2V1DNL5</accession>
<feature type="compositionally biased region" description="Low complexity" evidence="10">
    <location>
        <begin position="75"/>
        <end position="101"/>
    </location>
</feature>
<evidence type="ECO:0000256" key="10">
    <source>
        <dbReference type="SAM" id="MobiDB-lite"/>
    </source>
</evidence>
<dbReference type="GO" id="GO:0005829">
    <property type="term" value="C:cytosol"/>
    <property type="evidence" value="ECO:0007669"/>
    <property type="project" value="UniProtKB-SubCell"/>
</dbReference>
<evidence type="ECO:0000256" key="6">
    <source>
        <dbReference type="ARBA" id="ARBA00044147"/>
    </source>
</evidence>
<evidence type="ECO:0000256" key="1">
    <source>
        <dbReference type="ARBA" id="ARBA00004514"/>
    </source>
</evidence>
<sequence length="511" mass="55471">MSESATKEATSASEVPIKTQDVQPTQAASDSKESKQSGSDAKNTKPTEGDAPKKLSPAELKKQKAAEKQARRAQQKAAGPAPSQQASQSKEGQKQQKGPKQGPKEDKSRPLPVRRRPSQSNAPISQAPRKESKIEARQVGLFFGHLYSQPRKHSMAGASKDVHPAILALGLQYSSYTICGSTARMVAMLLAFKALIASYQTPVGTSLSRHLIQLLGPQIEYLRDCRPYSITMGNAIRWLKDIIVKTDPSTPEADAKRDLLEEIDMFIRERVTAADKLIRELAVTKILPGDVILTYASSSIVEQTLLQAHHAGINFSVIVVDSKPLFEGRTLARKLANAGIKVRYFLITGASHAIKDASKVFLGAHAMMSNGRLYSRVGTALVSMLANAQSLPVIVLCESVKFTEKVALDSIVGNEVAPAEELLSEAERQNLLPLKNLLPKSHPANAEENNTEGAASAPSDVLKWIDGSKNLHHLQVLYDVTPAEYIDMIITEYGSLPPSSVPVVHRLSTNT</sequence>
<dbReference type="InterPro" id="IPR000649">
    <property type="entry name" value="IF-2B-related"/>
</dbReference>
<evidence type="ECO:0000256" key="4">
    <source>
        <dbReference type="ARBA" id="ARBA00022540"/>
    </source>
</evidence>
<dbReference type="PANTHER" id="PTHR10233:SF14">
    <property type="entry name" value="TRANSLATION INITIATION FACTOR EIF-2B SUBUNIT DELTA"/>
    <property type="match status" value="1"/>
</dbReference>
<feature type="compositionally biased region" description="Polar residues" evidence="10">
    <location>
        <begin position="20"/>
        <end position="29"/>
    </location>
</feature>
<evidence type="ECO:0000256" key="5">
    <source>
        <dbReference type="ARBA" id="ARBA00022917"/>
    </source>
</evidence>
<evidence type="ECO:0000256" key="2">
    <source>
        <dbReference type="ARBA" id="ARBA00007251"/>
    </source>
</evidence>
<dbReference type="SUPFAM" id="SSF100950">
    <property type="entry name" value="NagB/RpiA/CoA transferase-like"/>
    <property type="match status" value="1"/>
</dbReference>
<dbReference type="EMBL" id="KZ805392">
    <property type="protein sequence ID" value="PVH99451.1"/>
    <property type="molecule type" value="Genomic_DNA"/>
</dbReference>
<comment type="subunit">
    <text evidence="8">Component of the translation initiation factor 2B (eIF2B) complex which is a heterodecamer of two sets of five different subunits: alpha, beta, gamma, delta and epsilon. Subunits alpha, beta and delta comprise a regulatory subcomplex and subunits epsilon and gamma comprise a catalytic subcomplex. Within the complex, the hexameric regulatory complex resides at the center, with the two heterodimeric catalytic subcomplexes bound on opposite sides.</text>
</comment>
<keyword evidence="12" id="KW-1185">Reference proteome</keyword>
<dbReference type="AlphaFoldDB" id="A0A2V1DNL5"/>
<evidence type="ECO:0000256" key="9">
    <source>
        <dbReference type="RuleBase" id="RU003814"/>
    </source>
</evidence>
<feature type="compositionally biased region" description="Basic and acidic residues" evidence="10">
    <location>
        <begin position="59"/>
        <end position="70"/>
    </location>
</feature>
<feature type="compositionally biased region" description="Basic and acidic residues" evidence="10">
    <location>
        <begin position="42"/>
        <end position="53"/>
    </location>
</feature>
<proteinExistence type="inferred from homology"/>
<evidence type="ECO:0000313" key="11">
    <source>
        <dbReference type="EMBL" id="PVH99451.1"/>
    </source>
</evidence>